<dbReference type="HOGENOM" id="CLU_017584_4_3_2"/>
<keyword evidence="5 7" id="KW-0808">Transferase</keyword>
<dbReference type="Proteomes" id="UP000009079">
    <property type="component" value="Chromosome"/>
</dbReference>
<comment type="subunit">
    <text evidence="3">Homodimer.</text>
</comment>
<dbReference type="STRING" id="604354.TSIB_0774"/>
<evidence type="ECO:0000256" key="4">
    <source>
        <dbReference type="ARBA" id="ARBA00022576"/>
    </source>
</evidence>
<keyword evidence="4 7" id="KW-0032">Aminotransferase</keyword>
<evidence type="ECO:0000256" key="5">
    <source>
        <dbReference type="ARBA" id="ARBA00022679"/>
    </source>
</evidence>
<keyword evidence="6" id="KW-0663">Pyridoxal phosphate</keyword>
<feature type="domain" description="Aminotransferase class I/classII large" evidence="8">
    <location>
        <begin position="32"/>
        <end position="382"/>
    </location>
</feature>
<evidence type="ECO:0000313" key="9">
    <source>
        <dbReference type="EMBL" id="ACS89835.1"/>
    </source>
</evidence>
<dbReference type="AlphaFoldDB" id="C6A2J0"/>
<dbReference type="SUPFAM" id="SSF53383">
    <property type="entry name" value="PLP-dependent transferases"/>
    <property type="match status" value="1"/>
</dbReference>
<sequence>MVMLMALSDRLDMVNPSEIRKLFDLAQGIEGIISLGIGEPDFDTPEHIKEYAKEALDKGLTHYSPNIGVLELREAVAEKFKRDNGIEADPKTQIMITVGTNQQILMGLATFLKDNEEVLIPSPMFVSYAPAVVLAGGKPIEVPTYEENEFRLTVEELEKHVTPKTRALIINTPNNPTGAVLAKKDLEEIASFAVEHDLMVLSDEVYEYFVYDGVKNYSIASLDGMFERTITMNGFSKTFAMTGWRLGFLTAPEWVVEKMVRFQMYNSTCPVTFIQYAAAKALRDERSWKAVEEMRREYERRRNLVWKRLNEMGLPTVKPKGAFYIIPRIKDTGLTSREFSELMIKEAKVVLVPGSAFGKAGEGYVRISYATGYEKLEEAMDRMEKVLKEKKLV</sequence>
<evidence type="ECO:0000256" key="2">
    <source>
        <dbReference type="ARBA" id="ARBA00007441"/>
    </source>
</evidence>
<comment type="similarity">
    <text evidence="2 7">Belongs to the class-I pyridoxal-phosphate-dependent aminotransferase family.</text>
</comment>
<dbReference type="Pfam" id="PF00155">
    <property type="entry name" value="Aminotran_1_2"/>
    <property type="match status" value="1"/>
</dbReference>
<accession>C6A2J0</accession>
<dbReference type="GO" id="GO:0030170">
    <property type="term" value="F:pyridoxal phosphate binding"/>
    <property type="evidence" value="ECO:0007669"/>
    <property type="project" value="InterPro"/>
</dbReference>
<organism evidence="9 10">
    <name type="scientific">Thermococcus sibiricus (strain DSM 12597 / MM 739)</name>
    <dbReference type="NCBI Taxonomy" id="604354"/>
    <lineage>
        <taxon>Archaea</taxon>
        <taxon>Methanobacteriati</taxon>
        <taxon>Methanobacteriota</taxon>
        <taxon>Thermococci</taxon>
        <taxon>Thermococcales</taxon>
        <taxon>Thermococcaceae</taxon>
        <taxon>Thermococcus</taxon>
    </lineage>
</organism>
<dbReference type="Gene3D" id="3.40.640.10">
    <property type="entry name" value="Type I PLP-dependent aspartate aminotransferase-like (Major domain)"/>
    <property type="match status" value="1"/>
</dbReference>
<evidence type="ECO:0000256" key="6">
    <source>
        <dbReference type="ARBA" id="ARBA00022898"/>
    </source>
</evidence>
<protein>
    <recommendedName>
        <fullName evidence="7">Aminotransferase</fullName>
        <ecNumber evidence="7">2.6.1.-</ecNumber>
    </recommendedName>
</protein>
<dbReference type="InterPro" id="IPR004838">
    <property type="entry name" value="NHTrfase_class1_PyrdxlP-BS"/>
</dbReference>
<dbReference type="InterPro" id="IPR015421">
    <property type="entry name" value="PyrdxlP-dep_Trfase_major"/>
</dbReference>
<reference evidence="9 10" key="1">
    <citation type="journal article" date="2009" name="Appl. Environ. Microbiol.">
        <title>Metabolic versatility and indigenous origin of the archaeon Thermococcus sibiricus, isolated from a siberian oil reservoir, as revealed by genome analysis.</title>
        <authorList>
            <person name="Mardanov A.V."/>
            <person name="Ravin N.V."/>
            <person name="Svetlitchnyi V.A."/>
            <person name="Beletsky A.V."/>
            <person name="Miroshnichenko M.L."/>
            <person name="Bonch-Osmolovskaya E.A."/>
            <person name="Skryabin K.G."/>
        </authorList>
    </citation>
    <scope>NUCLEOTIDE SEQUENCE [LARGE SCALE GENOMIC DNA]</scope>
    <source>
        <strain evidence="10">DSM 12597 / MM 739</strain>
    </source>
</reference>
<gene>
    <name evidence="9" type="ordered locus">TSIB_0774</name>
</gene>
<dbReference type="GO" id="GO:0008483">
    <property type="term" value="F:transaminase activity"/>
    <property type="evidence" value="ECO:0007669"/>
    <property type="project" value="UniProtKB-KW"/>
</dbReference>
<dbReference type="EMBL" id="CP001463">
    <property type="protein sequence ID" value="ACS89835.1"/>
    <property type="molecule type" value="Genomic_DNA"/>
</dbReference>
<keyword evidence="10" id="KW-1185">Reference proteome</keyword>
<evidence type="ECO:0000259" key="8">
    <source>
        <dbReference type="Pfam" id="PF00155"/>
    </source>
</evidence>
<dbReference type="KEGG" id="tsi:TSIB_0774"/>
<proteinExistence type="inferred from homology"/>
<dbReference type="InterPro" id="IPR015424">
    <property type="entry name" value="PyrdxlP-dep_Trfase"/>
</dbReference>
<comment type="cofactor">
    <cofactor evidence="1 7">
        <name>pyridoxal 5'-phosphate</name>
        <dbReference type="ChEBI" id="CHEBI:597326"/>
    </cofactor>
</comment>
<dbReference type="FunFam" id="3.40.640.10:FF:000033">
    <property type="entry name" value="Aspartate aminotransferase"/>
    <property type="match status" value="1"/>
</dbReference>
<dbReference type="Gene3D" id="3.90.1150.10">
    <property type="entry name" value="Aspartate Aminotransferase, domain 1"/>
    <property type="match status" value="1"/>
</dbReference>
<dbReference type="PANTHER" id="PTHR46383:SF3">
    <property type="entry name" value="ASPARTATE AMINOTRANSFERASE-RELATED"/>
    <property type="match status" value="1"/>
</dbReference>
<dbReference type="CDD" id="cd00609">
    <property type="entry name" value="AAT_like"/>
    <property type="match status" value="1"/>
</dbReference>
<dbReference type="eggNOG" id="arCOG01130">
    <property type="taxonomic scope" value="Archaea"/>
</dbReference>
<evidence type="ECO:0000256" key="3">
    <source>
        <dbReference type="ARBA" id="ARBA00011738"/>
    </source>
</evidence>
<dbReference type="InterPro" id="IPR015422">
    <property type="entry name" value="PyrdxlP-dep_Trfase_small"/>
</dbReference>
<dbReference type="InterPro" id="IPR050596">
    <property type="entry name" value="AspAT/PAT-like"/>
</dbReference>
<evidence type="ECO:0000313" key="10">
    <source>
        <dbReference type="Proteomes" id="UP000009079"/>
    </source>
</evidence>
<evidence type="ECO:0000256" key="7">
    <source>
        <dbReference type="RuleBase" id="RU000481"/>
    </source>
</evidence>
<dbReference type="PANTHER" id="PTHR46383">
    <property type="entry name" value="ASPARTATE AMINOTRANSFERASE"/>
    <property type="match status" value="1"/>
</dbReference>
<dbReference type="GO" id="GO:0006520">
    <property type="term" value="P:amino acid metabolic process"/>
    <property type="evidence" value="ECO:0007669"/>
    <property type="project" value="InterPro"/>
</dbReference>
<dbReference type="InterPro" id="IPR004839">
    <property type="entry name" value="Aminotransferase_I/II_large"/>
</dbReference>
<dbReference type="PROSITE" id="PS00105">
    <property type="entry name" value="AA_TRANSFER_CLASS_1"/>
    <property type="match status" value="1"/>
</dbReference>
<dbReference type="EC" id="2.6.1.-" evidence="7"/>
<name>C6A2J0_THESM</name>
<evidence type="ECO:0000256" key="1">
    <source>
        <dbReference type="ARBA" id="ARBA00001933"/>
    </source>
</evidence>